<dbReference type="Gene3D" id="6.10.250.2080">
    <property type="match status" value="1"/>
</dbReference>
<evidence type="ECO:0000256" key="2">
    <source>
        <dbReference type="SAM" id="Phobius"/>
    </source>
</evidence>
<dbReference type="PANTHER" id="PTHR30531:SF12">
    <property type="entry name" value="FLAGELLAR BIOSYNTHETIC PROTEIN FLHB"/>
    <property type="match status" value="1"/>
</dbReference>
<dbReference type="PRINTS" id="PR00950">
    <property type="entry name" value="TYPE3IMSPROT"/>
</dbReference>
<dbReference type="Gene3D" id="3.40.1690.10">
    <property type="entry name" value="secretion proteins EscU"/>
    <property type="match status" value="1"/>
</dbReference>
<organism evidence="3 4">
    <name type="scientific">Dactylosporangium salmoneum</name>
    <dbReference type="NCBI Taxonomy" id="53361"/>
    <lineage>
        <taxon>Bacteria</taxon>
        <taxon>Bacillati</taxon>
        <taxon>Actinomycetota</taxon>
        <taxon>Actinomycetes</taxon>
        <taxon>Micromonosporales</taxon>
        <taxon>Micromonosporaceae</taxon>
        <taxon>Dactylosporangium</taxon>
    </lineage>
</organism>
<dbReference type="InterPro" id="IPR029025">
    <property type="entry name" value="T3SS_substrate_exporter_C"/>
</dbReference>
<comment type="caution">
    <text evidence="3">The sequence shown here is derived from an EMBL/GenBank/DDBJ whole genome shotgun (WGS) entry which is preliminary data.</text>
</comment>
<feature type="transmembrane region" description="Helical" evidence="2">
    <location>
        <begin position="29"/>
        <end position="46"/>
    </location>
</feature>
<feature type="transmembrane region" description="Helical" evidence="2">
    <location>
        <begin position="186"/>
        <end position="206"/>
    </location>
</feature>
<protein>
    <submittedName>
        <fullName evidence="3">Flagellar biosynthesis protein FlhB</fullName>
    </submittedName>
</protein>
<reference evidence="4" key="1">
    <citation type="journal article" date="2019" name="Int. J. Syst. Evol. Microbiol.">
        <title>The Global Catalogue of Microorganisms (GCM) 10K type strain sequencing project: providing services to taxonomists for standard genome sequencing and annotation.</title>
        <authorList>
            <consortium name="The Broad Institute Genomics Platform"/>
            <consortium name="The Broad Institute Genome Sequencing Center for Infectious Disease"/>
            <person name="Wu L."/>
            <person name="Ma J."/>
        </authorList>
    </citation>
    <scope>NUCLEOTIDE SEQUENCE [LARGE SCALE GENOMIC DNA]</scope>
    <source>
        <strain evidence="4">JCM 3272</strain>
    </source>
</reference>
<keyword evidence="3" id="KW-0969">Cilium</keyword>
<keyword evidence="2" id="KW-0472">Membrane</keyword>
<dbReference type="InterPro" id="IPR006135">
    <property type="entry name" value="T3SS_substrate_exporter"/>
</dbReference>
<sequence>MAGEKTEQPTEQRKQRARREGTRARTPDLGAWGGVLVASLLLPTMARQTVDRTHELFARATQTFTDPEPEKALELVKAGVKDMVIIVAPITVGLFAFAIVAAAAQGGLRPATKMLKPDFKRLNPFAGLKKTFGGHAWWESTKSLFKVLVLGLVVYNSMQSLVPALLSATTVPLETVIGLVASTVLHVIQIAAATGLVLAAADYMVARRRVNKQLRMSKEEVKEEAKRSEGDPHVKGQIRARQHAMARSRMMADVPSADVVVVNPTHVAVALRYEPEKGAPRVVAKGAGLIAAKIREVATEHRVPLVQDVALARALFGACEVGDEIPAQFFGAVARVLAFIMLLKSKGSAAGLHTNVLGPGPGEPQA</sequence>
<feature type="transmembrane region" description="Helical" evidence="2">
    <location>
        <begin position="147"/>
        <end position="166"/>
    </location>
</feature>
<dbReference type="RefSeq" id="WP_344614834.1">
    <property type="nucleotide sequence ID" value="NZ_BAAARV010000037.1"/>
</dbReference>
<dbReference type="SUPFAM" id="SSF160544">
    <property type="entry name" value="EscU C-terminal domain-like"/>
    <property type="match status" value="1"/>
</dbReference>
<dbReference type="PANTHER" id="PTHR30531">
    <property type="entry name" value="FLAGELLAR BIOSYNTHETIC PROTEIN FLHB"/>
    <property type="match status" value="1"/>
</dbReference>
<keyword evidence="2" id="KW-0812">Transmembrane</keyword>
<evidence type="ECO:0000313" key="4">
    <source>
        <dbReference type="Proteomes" id="UP001501444"/>
    </source>
</evidence>
<name>A0ABP5TLS2_9ACTN</name>
<gene>
    <name evidence="3" type="primary">flhB</name>
    <name evidence="3" type="ORF">GCM10010170_049140</name>
</gene>
<feature type="compositionally biased region" description="Basic and acidic residues" evidence="1">
    <location>
        <begin position="218"/>
        <end position="234"/>
    </location>
</feature>
<feature type="region of interest" description="Disordered" evidence="1">
    <location>
        <begin position="218"/>
        <end position="238"/>
    </location>
</feature>
<feature type="transmembrane region" description="Helical" evidence="2">
    <location>
        <begin position="83"/>
        <end position="104"/>
    </location>
</feature>
<keyword evidence="2" id="KW-1133">Transmembrane helix</keyword>
<evidence type="ECO:0000313" key="3">
    <source>
        <dbReference type="EMBL" id="GAA2356289.1"/>
    </source>
</evidence>
<keyword evidence="4" id="KW-1185">Reference proteome</keyword>
<keyword evidence="3" id="KW-0966">Cell projection</keyword>
<feature type="region of interest" description="Disordered" evidence="1">
    <location>
        <begin position="1"/>
        <end position="26"/>
    </location>
</feature>
<dbReference type="Pfam" id="PF01312">
    <property type="entry name" value="Bac_export_2"/>
    <property type="match status" value="1"/>
</dbReference>
<evidence type="ECO:0000256" key="1">
    <source>
        <dbReference type="SAM" id="MobiDB-lite"/>
    </source>
</evidence>
<dbReference type="EMBL" id="BAAARV010000037">
    <property type="protein sequence ID" value="GAA2356289.1"/>
    <property type="molecule type" value="Genomic_DNA"/>
</dbReference>
<dbReference type="Proteomes" id="UP001501444">
    <property type="component" value="Unassembled WGS sequence"/>
</dbReference>
<accession>A0ABP5TLS2</accession>
<proteinExistence type="predicted"/>
<keyword evidence="3" id="KW-0282">Flagellum</keyword>